<reference evidence="1" key="1">
    <citation type="journal article" date="2020" name="New Phytol.">
        <title>Comparative genomics reveals dynamic genome evolution in host specialist ectomycorrhizal fungi.</title>
        <authorList>
            <person name="Lofgren L.A."/>
            <person name="Nguyen N.H."/>
            <person name="Vilgalys R."/>
            <person name="Ruytinx J."/>
            <person name="Liao H.L."/>
            <person name="Branco S."/>
            <person name="Kuo A."/>
            <person name="LaButti K."/>
            <person name="Lipzen A."/>
            <person name="Andreopoulos W."/>
            <person name="Pangilinan J."/>
            <person name="Riley R."/>
            <person name="Hundley H."/>
            <person name="Na H."/>
            <person name="Barry K."/>
            <person name="Grigoriev I.V."/>
            <person name="Stajich J.E."/>
            <person name="Kennedy P.G."/>
        </authorList>
    </citation>
    <scope>NUCLEOTIDE SEQUENCE</scope>
    <source>
        <strain evidence="1">S12</strain>
    </source>
</reference>
<dbReference type="Pfam" id="PF18759">
    <property type="entry name" value="Plavaka"/>
    <property type="match status" value="1"/>
</dbReference>
<dbReference type="OrthoDB" id="3239511at2759"/>
<comment type="caution">
    <text evidence="1">The sequence shown here is derived from an EMBL/GenBank/DDBJ whole genome shotgun (WGS) entry which is preliminary data.</text>
</comment>
<dbReference type="EMBL" id="JABBWE010000039">
    <property type="protein sequence ID" value="KAG1792046.1"/>
    <property type="molecule type" value="Genomic_DNA"/>
</dbReference>
<evidence type="ECO:0000313" key="2">
    <source>
        <dbReference type="Proteomes" id="UP000719766"/>
    </source>
</evidence>
<dbReference type="Proteomes" id="UP000719766">
    <property type="component" value="Unassembled WGS sequence"/>
</dbReference>
<dbReference type="GeneID" id="64598922"/>
<dbReference type="RefSeq" id="XP_041158745.1">
    <property type="nucleotide sequence ID" value="XM_041305158.1"/>
</dbReference>
<organism evidence="1 2">
    <name type="scientific">Suillus plorans</name>
    <dbReference type="NCBI Taxonomy" id="116603"/>
    <lineage>
        <taxon>Eukaryota</taxon>
        <taxon>Fungi</taxon>
        <taxon>Dikarya</taxon>
        <taxon>Basidiomycota</taxon>
        <taxon>Agaricomycotina</taxon>
        <taxon>Agaricomycetes</taxon>
        <taxon>Agaricomycetidae</taxon>
        <taxon>Boletales</taxon>
        <taxon>Suillineae</taxon>
        <taxon>Suillaceae</taxon>
        <taxon>Suillus</taxon>
    </lineage>
</organism>
<keyword evidence="2" id="KW-1185">Reference proteome</keyword>
<dbReference type="AlphaFoldDB" id="A0A9P7ALT4"/>
<protein>
    <submittedName>
        <fullName evidence="1">Uncharacterized protein</fullName>
    </submittedName>
</protein>
<sequence>MASNAAPVQSHVASVQLPSEFKTEYHPRSGRSTIYQTFNEFGIAQETQDAPIDEEPWRPFRSRGDFEFSEIALDAALNKSQINALLGLISRISQGQAQITLKSETDLLKAWDNAAAELTPFSKHEVPVTYKRNEQEYEVHARPIWDWALDLLDNPMLAPHFMWDTCRVYKHNGTEFERFFDEPWTGDRWWDIQLSLPPDVENAVPFCFILYADKTKLSSHGTVKGYPVVVRCANLPVDIRNGEGFGSGRVVGWLPIVPEDAAEEGKLGYTMLKRVVWHEAFFKLLEHATQHSKTGYSHKGYNGIPRWLFPVILILSADYEEQCMMSLIRGRGGKCPCPVCLVPLAELHDLSKSYPIRTVEEAQEALRVHKLSKAQGEQVLKALGLRPVANVFWLVLRSSLHDALSLDRLHSLHAGLWKHLLGELKIILASLGRDAQEAFEKFHRIANFPQWRNLNHFESVINISFTDGNKYQDLSKQTLYPALNILTHRASPVGYQLLRVISSYLQLDSWIGLDVHTESTLAAIEAELLVFDAELKAYITCAEESDIEKLKLDWDFPKTHLWKHVVRDIRHKGVARNYSTCPNEKLHGPLKDTYHHRTNGKDVATQILRIDHHRFSLKLLREPLGDLGEEDAPIAFNGHVKLGSPAPHPSTIIDVESRGQTDCAFQSFRRKFSEFINTALPTYGHQLTSWLTLPGDFKIHEHRYLKVHYESAVDWRQNTDHLRCNPQFHGQPRFDHALIQLTAEKTTFVRLIFMFKYDISNIGPFEFALVQPYTTITGPRRMDRIFKLTRVKAVPRSSSIFIPLSSFIRGAVLVPDSERQDEYFIADHIDGDIFLRMKARRVQ</sequence>
<proteinExistence type="predicted"/>
<gene>
    <name evidence="1" type="ORF">HD556DRAFT_1432752</name>
</gene>
<name>A0A9P7ALT4_9AGAM</name>
<accession>A0A9P7ALT4</accession>
<dbReference type="InterPro" id="IPR041078">
    <property type="entry name" value="Plavaka"/>
</dbReference>
<evidence type="ECO:0000313" key="1">
    <source>
        <dbReference type="EMBL" id="KAG1792046.1"/>
    </source>
</evidence>